<feature type="compositionally biased region" description="Polar residues" evidence="1">
    <location>
        <begin position="14"/>
        <end position="40"/>
    </location>
</feature>
<feature type="compositionally biased region" description="Basic and acidic residues" evidence="1">
    <location>
        <begin position="41"/>
        <end position="53"/>
    </location>
</feature>
<feature type="compositionally biased region" description="Basic and acidic residues" evidence="1">
    <location>
        <begin position="94"/>
        <end position="136"/>
    </location>
</feature>
<proteinExistence type="predicted"/>
<gene>
    <name evidence="2" type="ORF">R1sor_005072</name>
</gene>
<name>A0ABD3HMS1_9MARC</name>
<evidence type="ECO:0000256" key="1">
    <source>
        <dbReference type="SAM" id="MobiDB-lite"/>
    </source>
</evidence>
<evidence type="ECO:0000313" key="2">
    <source>
        <dbReference type="EMBL" id="KAL3691421.1"/>
    </source>
</evidence>
<reference evidence="2 3" key="1">
    <citation type="submission" date="2024-09" db="EMBL/GenBank/DDBJ databases">
        <title>Chromosome-scale assembly of Riccia sorocarpa.</title>
        <authorList>
            <person name="Paukszto L."/>
        </authorList>
    </citation>
    <scope>NUCLEOTIDE SEQUENCE [LARGE SCALE GENOMIC DNA]</scope>
    <source>
        <strain evidence="2">LP-2024</strain>
        <tissue evidence="2">Aerial parts of the thallus</tissue>
    </source>
</reference>
<feature type="region of interest" description="Disordered" evidence="1">
    <location>
        <begin position="1"/>
        <end position="143"/>
    </location>
</feature>
<dbReference type="AlphaFoldDB" id="A0ABD3HMS1"/>
<organism evidence="2 3">
    <name type="scientific">Riccia sorocarpa</name>
    <dbReference type="NCBI Taxonomy" id="122646"/>
    <lineage>
        <taxon>Eukaryota</taxon>
        <taxon>Viridiplantae</taxon>
        <taxon>Streptophyta</taxon>
        <taxon>Embryophyta</taxon>
        <taxon>Marchantiophyta</taxon>
        <taxon>Marchantiopsida</taxon>
        <taxon>Marchantiidae</taxon>
        <taxon>Marchantiales</taxon>
        <taxon>Ricciaceae</taxon>
        <taxon>Riccia</taxon>
    </lineage>
</organism>
<protein>
    <submittedName>
        <fullName evidence="2">Uncharacterized protein</fullName>
    </submittedName>
</protein>
<evidence type="ECO:0000313" key="3">
    <source>
        <dbReference type="Proteomes" id="UP001633002"/>
    </source>
</evidence>
<feature type="compositionally biased region" description="Polar residues" evidence="1">
    <location>
        <begin position="77"/>
        <end position="92"/>
    </location>
</feature>
<sequence>MTPPRSARAPQVHVLSSSTSPDRMQDPSTSSQEHVGSPTSPDREETVPSDNEHLVGFGSPMVPYQPDDDDEEVAIASLTSLGASDPATTSKGKQPVEHRSSFESEEIRISKPDRVKRRVADLDDEAGDHNRQRSKDSLPWLMN</sequence>
<comment type="caution">
    <text evidence="2">The sequence shown here is derived from an EMBL/GenBank/DDBJ whole genome shotgun (WGS) entry which is preliminary data.</text>
</comment>
<accession>A0ABD3HMS1</accession>
<dbReference type="Proteomes" id="UP001633002">
    <property type="component" value="Unassembled WGS sequence"/>
</dbReference>
<keyword evidence="3" id="KW-1185">Reference proteome</keyword>
<dbReference type="EMBL" id="JBJQOH010000003">
    <property type="protein sequence ID" value="KAL3691421.1"/>
    <property type="molecule type" value="Genomic_DNA"/>
</dbReference>